<dbReference type="EMBL" id="JBGBPQ010000017">
    <property type="protein sequence ID" value="KAL1507572.1"/>
    <property type="molecule type" value="Genomic_DNA"/>
</dbReference>
<protein>
    <recommendedName>
        <fullName evidence="10">DDH domain-containing protein</fullName>
    </recommendedName>
</protein>
<keyword evidence="6" id="KW-0460">Magnesium</keyword>
<dbReference type="GO" id="GO:0016779">
    <property type="term" value="F:nucleotidyltransferase activity"/>
    <property type="evidence" value="ECO:0007669"/>
    <property type="project" value="UniProtKB-KW"/>
</dbReference>
<feature type="chain" id="PRO_5044186547" description="DDH domain-containing protein" evidence="9">
    <location>
        <begin position="22"/>
        <end position="213"/>
    </location>
</feature>
<keyword evidence="2" id="KW-0819">tRNA processing</keyword>
<dbReference type="GO" id="GO:0000166">
    <property type="term" value="F:nucleotide binding"/>
    <property type="evidence" value="ECO:0007669"/>
    <property type="project" value="UniProtKB-KW"/>
</dbReference>
<keyword evidence="9" id="KW-0732">Signal</keyword>
<evidence type="ECO:0000256" key="5">
    <source>
        <dbReference type="ARBA" id="ARBA00022741"/>
    </source>
</evidence>
<name>A0AB34IUK2_PRYPA</name>
<evidence type="ECO:0000256" key="9">
    <source>
        <dbReference type="SAM" id="SignalP"/>
    </source>
</evidence>
<comment type="caution">
    <text evidence="11">The sequence shown here is derived from an EMBL/GenBank/DDBJ whole genome shotgun (WGS) entry which is preliminary data.</text>
</comment>
<evidence type="ECO:0000256" key="7">
    <source>
        <dbReference type="ARBA" id="ARBA00022884"/>
    </source>
</evidence>
<evidence type="ECO:0000256" key="4">
    <source>
        <dbReference type="ARBA" id="ARBA00022723"/>
    </source>
</evidence>
<evidence type="ECO:0000256" key="8">
    <source>
        <dbReference type="SAM" id="MobiDB-lite"/>
    </source>
</evidence>
<dbReference type="GO" id="GO:0003723">
    <property type="term" value="F:RNA binding"/>
    <property type="evidence" value="ECO:0007669"/>
    <property type="project" value="UniProtKB-KW"/>
</dbReference>
<keyword evidence="3" id="KW-0548">Nucleotidyltransferase</keyword>
<evidence type="ECO:0000256" key="1">
    <source>
        <dbReference type="ARBA" id="ARBA00001946"/>
    </source>
</evidence>
<dbReference type="InterPro" id="IPR052390">
    <property type="entry name" value="tRNA_nt/polyA_polymerase"/>
</dbReference>
<keyword evidence="3" id="KW-0808">Transferase</keyword>
<dbReference type="GO" id="GO:0008033">
    <property type="term" value="P:tRNA processing"/>
    <property type="evidence" value="ECO:0007669"/>
    <property type="project" value="UniProtKB-KW"/>
</dbReference>
<feature type="domain" description="DDH" evidence="10">
    <location>
        <begin position="66"/>
        <end position="194"/>
    </location>
</feature>
<keyword evidence="12" id="KW-1185">Reference proteome</keyword>
<dbReference type="Proteomes" id="UP001515480">
    <property type="component" value="Unassembled WGS sequence"/>
</dbReference>
<evidence type="ECO:0000313" key="12">
    <source>
        <dbReference type="Proteomes" id="UP001515480"/>
    </source>
</evidence>
<reference evidence="11 12" key="1">
    <citation type="journal article" date="2024" name="Science">
        <title>Giant polyketide synthase enzymes in the biosynthesis of giant marine polyether toxins.</title>
        <authorList>
            <person name="Fallon T.R."/>
            <person name="Shende V.V."/>
            <person name="Wierzbicki I.H."/>
            <person name="Pendleton A.L."/>
            <person name="Watervoot N.F."/>
            <person name="Auber R.P."/>
            <person name="Gonzalez D.J."/>
            <person name="Wisecaver J.H."/>
            <person name="Moore B.S."/>
        </authorList>
    </citation>
    <scope>NUCLEOTIDE SEQUENCE [LARGE SCALE GENOMIC DNA]</scope>
    <source>
        <strain evidence="11 12">12B1</strain>
    </source>
</reference>
<dbReference type="PANTHER" id="PTHR47788">
    <property type="entry name" value="POLYA POLYMERASE"/>
    <property type="match status" value="1"/>
</dbReference>
<dbReference type="Pfam" id="PF01368">
    <property type="entry name" value="DHH"/>
    <property type="match status" value="1"/>
</dbReference>
<proteinExistence type="predicted"/>
<dbReference type="GO" id="GO:0046872">
    <property type="term" value="F:metal ion binding"/>
    <property type="evidence" value="ECO:0007669"/>
    <property type="project" value="UniProtKB-KW"/>
</dbReference>
<sequence>MSLPSLRAPLLALLSLTAAHALLLHPPPPHRRCPPPSMADAAAGATESSAAHGLRSSLPLREPCNVVLTHTNADFDSLAAAVALAKLWRLQRPSMPTHVVLPRGANPLAARFLAYHKHLFPIRGFSTINPEEVQMIGVCDTQTRDRLGPAAAWLENATHIAVFDHHEYASTDLEPDELLVEPVGSTTTLLVEKLKASAPPPEHVHRAGWRGTP</sequence>
<feature type="region of interest" description="Disordered" evidence="8">
    <location>
        <begin position="27"/>
        <end position="46"/>
    </location>
</feature>
<dbReference type="AlphaFoldDB" id="A0AB34IUK2"/>
<dbReference type="InterPro" id="IPR001667">
    <property type="entry name" value="DDH_dom"/>
</dbReference>
<evidence type="ECO:0000259" key="10">
    <source>
        <dbReference type="Pfam" id="PF01368"/>
    </source>
</evidence>
<dbReference type="PANTHER" id="PTHR47788:SF1">
    <property type="entry name" value="A-ADDING TRNA NUCLEOTIDYLTRANSFERASE"/>
    <property type="match status" value="1"/>
</dbReference>
<gene>
    <name evidence="11" type="ORF">AB1Y20_007192</name>
</gene>
<accession>A0AB34IUK2</accession>
<keyword evidence="4" id="KW-0479">Metal-binding</keyword>
<dbReference type="Gene3D" id="3.90.1640.10">
    <property type="entry name" value="inorganic pyrophosphatase (n-terminal core)"/>
    <property type="match status" value="1"/>
</dbReference>
<dbReference type="SUPFAM" id="SSF64182">
    <property type="entry name" value="DHH phosphoesterases"/>
    <property type="match status" value="1"/>
</dbReference>
<keyword evidence="5" id="KW-0547">Nucleotide-binding</keyword>
<dbReference type="InterPro" id="IPR038763">
    <property type="entry name" value="DHH_sf"/>
</dbReference>
<evidence type="ECO:0000313" key="11">
    <source>
        <dbReference type="EMBL" id="KAL1507572.1"/>
    </source>
</evidence>
<feature type="signal peptide" evidence="9">
    <location>
        <begin position="1"/>
        <end position="21"/>
    </location>
</feature>
<evidence type="ECO:0000256" key="2">
    <source>
        <dbReference type="ARBA" id="ARBA00022694"/>
    </source>
</evidence>
<keyword evidence="7" id="KW-0694">RNA-binding</keyword>
<comment type="cofactor">
    <cofactor evidence="1">
        <name>Mg(2+)</name>
        <dbReference type="ChEBI" id="CHEBI:18420"/>
    </cofactor>
</comment>
<organism evidence="11 12">
    <name type="scientific">Prymnesium parvum</name>
    <name type="common">Toxic golden alga</name>
    <dbReference type="NCBI Taxonomy" id="97485"/>
    <lineage>
        <taxon>Eukaryota</taxon>
        <taxon>Haptista</taxon>
        <taxon>Haptophyta</taxon>
        <taxon>Prymnesiophyceae</taxon>
        <taxon>Prymnesiales</taxon>
        <taxon>Prymnesiaceae</taxon>
        <taxon>Prymnesium</taxon>
    </lineage>
</organism>
<evidence type="ECO:0000256" key="3">
    <source>
        <dbReference type="ARBA" id="ARBA00022695"/>
    </source>
</evidence>
<evidence type="ECO:0000256" key="6">
    <source>
        <dbReference type="ARBA" id="ARBA00022842"/>
    </source>
</evidence>